<reference evidence="1 2" key="1">
    <citation type="journal article" date="2019" name="Nat. Ecol. Evol.">
        <title>Megaphylogeny resolves global patterns of mushroom evolution.</title>
        <authorList>
            <person name="Varga T."/>
            <person name="Krizsan K."/>
            <person name="Foldi C."/>
            <person name="Dima B."/>
            <person name="Sanchez-Garcia M."/>
            <person name="Sanchez-Ramirez S."/>
            <person name="Szollosi G.J."/>
            <person name="Szarkandi J.G."/>
            <person name="Papp V."/>
            <person name="Albert L."/>
            <person name="Andreopoulos W."/>
            <person name="Angelini C."/>
            <person name="Antonin V."/>
            <person name="Barry K.W."/>
            <person name="Bougher N.L."/>
            <person name="Buchanan P."/>
            <person name="Buyck B."/>
            <person name="Bense V."/>
            <person name="Catcheside P."/>
            <person name="Chovatia M."/>
            <person name="Cooper J."/>
            <person name="Damon W."/>
            <person name="Desjardin D."/>
            <person name="Finy P."/>
            <person name="Geml J."/>
            <person name="Haridas S."/>
            <person name="Hughes K."/>
            <person name="Justo A."/>
            <person name="Karasinski D."/>
            <person name="Kautmanova I."/>
            <person name="Kiss B."/>
            <person name="Kocsube S."/>
            <person name="Kotiranta H."/>
            <person name="LaButti K.M."/>
            <person name="Lechner B.E."/>
            <person name="Liimatainen K."/>
            <person name="Lipzen A."/>
            <person name="Lukacs Z."/>
            <person name="Mihaltcheva S."/>
            <person name="Morgado L.N."/>
            <person name="Niskanen T."/>
            <person name="Noordeloos M.E."/>
            <person name="Ohm R.A."/>
            <person name="Ortiz-Santana B."/>
            <person name="Ovrebo C."/>
            <person name="Racz N."/>
            <person name="Riley R."/>
            <person name="Savchenko A."/>
            <person name="Shiryaev A."/>
            <person name="Soop K."/>
            <person name="Spirin V."/>
            <person name="Szebenyi C."/>
            <person name="Tomsovsky M."/>
            <person name="Tulloss R.E."/>
            <person name="Uehling J."/>
            <person name="Grigoriev I.V."/>
            <person name="Vagvolgyi C."/>
            <person name="Papp T."/>
            <person name="Martin F.M."/>
            <person name="Miettinen O."/>
            <person name="Hibbett D.S."/>
            <person name="Nagy L.G."/>
        </authorList>
    </citation>
    <scope>NUCLEOTIDE SEQUENCE [LARGE SCALE GENOMIC DNA]</scope>
    <source>
        <strain evidence="1 2">CBS 962.96</strain>
    </source>
</reference>
<organism evidence="1 2">
    <name type="scientific">Dendrothele bispora (strain CBS 962.96)</name>
    <dbReference type="NCBI Taxonomy" id="1314807"/>
    <lineage>
        <taxon>Eukaryota</taxon>
        <taxon>Fungi</taxon>
        <taxon>Dikarya</taxon>
        <taxon>Basidiomycota</taxon>
        <taxon>Agaricomycotina</taxon>
        <taxon>Agaricomycetes</taxon>
        <taxon>Agaricomycetidae</taxon>
        <taxon>Agaricales</taxon>
        <taxon>Agaricales incertae sedis</taxon>
        <taxon>Dendrothele</taxon>
    </lineage>
</organism>
<dbReference type="EMBL" id="ML180176">
    <property type="protein sequence ID" value="THU78534.1"/>
    <property type="molecule type" value="Genomic_DNA"/>
</dbReference>
<keyword evidence="2" id="KW-1185">Reference proteome</keyword>
<dbReference type="SUPFAM" id="SSF52047">
    <property type="entry name" value="RNI-like"/>
    <property type="match status" value="1"/>
</dbReference>
<protein>
    <submittedName>
        <fullName evidence="1">Uncharacterized protein</fullName>
    </submittedName>
</protein>
<gene>
    <name evidence="1" type="ORF">K435DRAFT_973500</name>
</gene>
<dbReference type="AlphaFoldDB" id="A0A4S8KRV8"/>
<sequence>MPRTVLCSACKRDLVTSELPYDLSHRDILRSGHIPSKLVASQVEDAIAYWSPVITQYDAEIEKLEGILEELRSKKGEIQGYLDEKRKLWSPARKLPVEILGEIFATSCSDNGLLITAIPEGKISAPTLALSHVCFLWRKIILSTPSLWARMSIDFVHAEEERARSLVELYLTRSRPAPLTCKLEALDLSGIIDLNLRDIDKVIVSPLARHEIEDDHLRIFELFCLETDRWQNVYLNLHSTFFNTYRMITAAPLLETFGIKWEDLPRAYKDHTDGFLRRIVQNSPLLHNLVLSNFRDRFAIGIPLNHHEITSLCIDENELGVVDIFRLFTHLEHLEISLDQVFFFTVPQPQCHSSTLKTLVIKIRRIRTSNRVISSLILPSLRSLDLSTDCDLWRDESDFSTQSLKDMLQHSPHIESFKLYSIKLIQVVDVLDLLAHMPSLTHLTIEADFLCFDDEFFLDMTLTLPSPAHSGPDEDRGLLPHLKSLDLTIWFLTYAEEQDHPEIPNPKLIVDMVESRRQQHDANVVTDQTISDQSRVTTTRTLNELCHFGIAASVEDGKLLKDEEREWLESLSRLLRDRLRVHMDWGLSCTQDLGPF</sequence>
<accession>A0A4S8KRV8</accession>
<dbReference type="PANTHER" id="PTHR38926">
    <property type="entry name" value="F-BOX DOMAIN CONTAINING PROTEIN, EXPRESSED"/>
    <property type="match status" value="1"/>
</dbReference>
<dbReference type="PANTHER" id="PTHR38926:SF5">
    <property type="entry name" value="F-BOX AND LEUCINE-RICH REPEAT PROTEIN 6"/>
    <property type="match status" value="1"/>
</dbReference>
<evidence type="ECO:0000313" key="1">
    <source>
        <dbReference type="EMBL" id="THU78534.1"/>
    </source>
</evidence>
<name>A0A4S8KRV8_DENBC</name>
<dbReference type="OrthoDB" id="2269034at2759"/>
<dbReference type="InterPro" id="IPR032675">
    <property type="entry name" value="LRR_dom_sf"/>
</dbReference>
<proteinExistence type="predicted"/>
<dbReference type="Gene3D" id="3.80.10.10">
    <property type="entry name" value="Ribonuclease Inhibitor"/>
    <property type="match status" value="1"/>
</dbReference>
<evidence type="ECO:0000313" key="2">
    <source>
        <dbReference type="Proteomes" id="UP000297245"/>
    </source>
</evidence>
<dbReference type="Proteomes" id="UP000297245">
    <property type="component" value="Unassembled WGS sequence"/>
</dbReference>